<dbReference type="Gene3D" id="2.60.40.1190">
    <property type="match status" value="1"/>
</dbReference>
<reference evidence="3" key="2">
    <citation type="journal article" date="2021" name="PeerJ">
        <title>Extensive microbial diversity within the chicken gut microbiome revealed by metagenomics and culture.</title>
        <authorList>
            <person name="Gilroy R."/>
            <person name="Ravi A."/>
            <person name="Getino M."/>
            <person name="Pursley I."/>
            <person name="Horton D.L."/>
            <person name="Alikhan N.F."/>
            <person name="Baker D."/>
            <person name="Gharbi K."/>
            <person name="Hall N."/>
            <person name="Watson M."/>
            <person name="Adriaenssens E.M."/>
            <person name="Foster-Nyarko E."/>
            <person name="Jarju S."/>
            <person name="Secka A."/>
            <person name="Antonio M."/>
            <person name="Oren A."/>
            <person name="Chaudhuri R.R."/>
            <person name="La Ragione R."/>
            <person name="Hildebrand F."/>
            <person name="Pallen M.J."/>
        </authorList>
    </citation>
    <scope>NUCLEOTIDE SEQUENCE</scope>
    <source>
        <strain evidence="3">USAMLcec3-3695</strain>
    </source>
</reference>
<dbReference type="AlphaFoldDB" id="A0A9D1SEU7"/>
<dbReference type="EMBL" id="DVNB01000067">
    <property type="protein sequence ID" value="HIU57410.1"/>
    <property type="molecule type" value="Genomic_DNA"/>
</dbReference>
<dbReference type="SUPFAM" id="SSF51445">
    <property type="entry name" value="(Trans)glycosidases"/>
    <property type="match status" value="1"/>
</dbReference>
<sequence>MKAKTTIMRIFSIFLILTMLLGMTSSVGFAAENEDENHAYYSFENRRNSENVTSVRATDATYVEKDGKLALERTTLEAELYISVKLDDCFTNEEGQPVIISVEYFDEGEGMFTIAYSGTNNTINGRHTNVEDIVYLENTGEWKTHEFYIEDITFDHSYYDGYDFRIGLWSESMGRSVENVYIHSFTVEKVPPKDMVLGGIESEYVGNIFGPGEDKQLTMDVDNRTESEFTGTVDYTVRDFYGMELFTKTEDVKIAPAEAAAVNFDMNEIDKFGVYTLETAYNLKGTVNGEEHTFTDVQTGDFSYVNKVPHELKNSRMNIGAHGTWYDMEETAILADWLGSESIRDEIRWRYVEQEKGSLSIPADNREFTGYVKEKDLKTLQILAYGNWLYDGGTASNQMVAPETEEQLDAWERYCGFIAEYHKNMDLSKEFEVWNEYNITAFNSNEASAENYVEMTKRANRAVKAQIPDAKIIGGGFAGTAVDYLKNLLSLGIYDYVDGFSCHPYDWSGDFRNETFVAGMNQFNDAIDEYGGNKLIYLTELGINDGTKADTGVPTMEKASMIIQAYSLMVGEDLADKWWWYDIIKDSANTTDQESNFGLVKAQSAVKGETKYAATPAYVVMTNMNCELTGATPNGSILYDEDPELRAYRFKTRDNKDVATVWCGSEPTTVSFNLGCDTVDIYDLYGNYVETIHGNDGVFTFTLAEEPIYIKGDLRSFEKADSNIVTAGYTSGVVMSGQEITVPLNDALGRDLTVEVDLSEGGFELTENNGLTNGSGSVTLKSLGVDGDFNIKYTFYEDGTAVGMQLSRFTVGQPVELEITDFEQTSTIDDSCWRAVIKIRNITRSNTFDGVCEPTGGIDPSKGVNAVKFFDLGPGEEQTIYMNLPPQVKKRNTTVSYKVTINGADYFVESRTNFQTAGYAYNKPNIDGTIDRNEWSGAWVTADQEENAYSLVAGTTWGGPSDVSFEFNTMWDEENLYMAVAVEDNVFCNNEPIDTMWAGDCLQFGIEDQIGTGNYVLDGQARNSTFTEMAFAMLPTGPAIYRYKTMNPSLSVGAVDMTNCKLAMVREGTTTVYEISIPWSEMFGEGYEVDPDRIYMFSAVANDNDGSGRWGYIEYNSGIAREKNAMDFGRLRLLK</sequence>
<feature type="domain" description="Carbohydrate-binding" evidence="2">
    <location>
        <begin position="926"/>
        <end position="1133"/>
    </location>
</feature>
<dbReference type="GO" id="GO:0030246">
    <property type="term" value="F:carbohydrate binding"/>
    <property type="evidence" value="ECO:0007669"/>
    <property type="project" value="InterPro"/>
</dbReference>
<dbReference type="PANTHER" id="PTHR12631">
    <property type="entry name" value="ALPHA-L-IDURONIDASE"/>
    <property type="match status" value="1"/>
</dbReference>
<evidence type="ECO:0000313" key="4">
    <source>
        <dbReference type="Proteomes" id="UP000824109"/>
    </source>
</evidence>
<dbReference type="InterPro" id="IPR010502">
    <property type="entry name" value="Carb-bd_dom_fam9"/>
</dbReference>
<evidence type="ECO:0000256" key="1">
    <source>
        <dbReference type="SAM" id="SignalP"/>
    </source>
</evidence>
<dbReference type="Gene3D" id="3.20.20.80">
    <property type="entry name" value="Glycosidases"/>
    <property type="match status" value="1"/>
</dbReference>
<keyword evidence="1" id="KW-0732">Signal</keyword>
<feature type="chain" id="PRO_5038736258" description="Carbohydrate-binding domain-containing protein" evidence="1">
    <location>
        <begin position="31"/>
        <end position="1135"/>
    </location>
</feature>
<accession>A0A9D1SEU7</accession>
<name>A0A9D1SEU7_9FIRM</name>
<gene>
    <name evidence="3" type="ORF">IAA61_06315</name>
</gene>
<dbReference type="PANTHER" id="PTHR12631:SF10">
    <property type="entry name" value="BETA-XYLOSIDASE-LIKE PROTEIN-RELATED"/>
    <property type="match status" value="1"/>
</dbReference>
<dbReference type="GO" id="GO:0016052">
    <property type="term" value="P:carbohydrate catabolic process"/>
    <property type="evidence" value="ECO:0007669"/>
    <property type="project" value="InterPro"/>
</dbReference>
<proteinExistence type="predicted"/>
<reference evidence="3" key="1">
    <citation type="submission" date="2020-10" db="EMBL/GenBank/DDBJ databases">
        <authorList>
            <person name="Gilroy R."/>
        </authorList>
    </citation>
    <scope>NUCLEOTIDE SEQUENCE</scope>
    <source>
        <strain evidence="3">USAMLcec3-3695</strain>
    </source>
</reference>
<dbReference type="SUPFAM" id="SSF49344">
    <property type="entry name" value="CBD9-like"/>
    <property type="match status" value="1"/>
</dbReference>
<dbReference type="Proteomes" id="UP000824109">
    <property type="component" value="Unassembled WGS sequence"/>
</dbReference>
<dbReference type="Pfam" id="PF06452">
    <property type="entry name" value="CBM9_1"/>
    <property type="match status" value="1"/>
</dbReference>
<evidence type="ECO:0000259" key="2">
    <source>
        <dbReference type="Pfam" id="PF06452"/>
    </source>
</evidence>
<organism evidence="3 4">
    <name type="scientific">Candidatus Ornithomonoglobus merdipullorum</name>
    <dbReference type="NCBI Taxonomy" id="2840895"/>
    <lineage>
        <taxon>Bacteria</taxon>
        <taxon>Bacillati</taxon>
        <taxon>Bacillota</taxon>
        <taxon>Clostridia</taxon>
        <taxon>Candidatus Ornithomonoglobus</taxon>
    </lineage>
</organism>
<dbReference type="InterPro" id="IPR051923">
    <property type="entry name" value="Glycosyl_Hydrolase_39"/>
</dbReference>
<evidence type="ECO:0000313" key="3">
    <source>
        <dbReference type="EMBL" id="HIU57410.1"/>
    </source>
</evidence>
<feature type="signal peptide" evidence="1">
    <location>
        <begin position="1"/>
        <end position="30"/>
    </location>
</feature>
<dbReference type="GO" id="GO:0004553">
    <property type="term" value="F:hydrolase activity, hydrolyzing O-glycosyl compounds"/>
    <property type="evidence" value="ECO:0007669"/>
    <property type="project" value="InterPro"/>
</dbReference>
<dbReference type="InterPro" id="IPR017853">
    <property type="entry name" value="GH"/>
</dbReference>
<dbReference type="CDD" id="cd09621">
    <property type="entry name" value="CBM9_like_5"/>
    <property type="match status" value="1"/>
</dbReference>
<comment type="caution">
    <text evidence="3">The sequence shown here is derived from an EMBL/GenBank/DDBJ whole genome shotgun (WGS) entry which is preliminary data.</text>
</comment>
<protein>
    <recommendedName>
        <fullName evidence="2">Carbohydrate-binding domain-containing protein</fullName>
    </recommendedName>
</protein>